<protein>
    <submittedName>
        <fullName evidence="1">Uncharacterized protein</fullName>
    </submittedName>
</protein>
<dbReference type="PANTHER" id="PTHR33709">
    <property type="entry name" value="OSJNBA0035M09.9 PROTEIN"/>
    <property type="match status" value="1"/>
</dbReference>
<keyword evidence="2" id="KW-1185">Reference proteome</keyword>
<dbReference type="AlphaFoldDB" id="A0AAE1T0K7"/>
<organism evidence="1 2">
    <name type="scientific">Anisodus tanguticus</name>
    <dbReference type="NCBI Taxonomy" id="243964"/>
    <lineage>
        <taxon>Eukaryota</taxon>
        <taxon>Viridiplantae</taxon>
        <taxon>Streptophyta</taxon>
        <taxon>Embryophyta</taxon>
        <taxon>Tracheophyta</taxon>
        <taxon>Spermatophyta</taxon>
        <taxon>Magnoliopsida</taxon>
        <taxon>eudicotyledons</taxon>
        <taxon>Gunneridae</taxon>
        <taxon>Pentapetalae</taxon>
        <taxon>asterids</taxon>
        <taxon>lamiids</taxon>
        <taxon>Solanales</taxon>
        <taxon>Solanaceae</taxon>
        <taxon>Solanoideae</taxon>
        <taxon>Hyoscyameae</taxon>
        <taxon>Anisodus</taxon>
    </lineage>
</organism>
<dbReference type="EMBL" id="JAVYJV010000001">
    <property type="protein sequence ID" value="KAK4379160.1"/>
    <property type="molecule type" value="Genomic_DNA"/>
</dbReference>
<reference evidence="1" key="1">
    <citation type="submission" date="2023-12" db="EMBL/GenBank/DDBJ databases">
        <title>Genome assembly of Anisodus tanguticus.</title>
        <authorList>
            <person name="Wang Y.-J."/>
        </authorList>
    </citation>
    <scope>NUCLEOTIDE SEQUENCE</scope>
    <source>
        <strain evidence="1">KB-2021</strain>
        <tissue evidence="1">Leaf</tissue>
    </source>
</reference>
<dbReference type="InterPro" id="IPR040339">
    <property type="entry name" value="At1g16860-like"/>
</dbReference>
<comment type="caution">
    <text evidence="1">The sequence shown here is derived from an EMBL/GenBank/DDBJ whole genome shotgun (WGS) entry which is preliminary data.</text>
</comment>
<proteinExistence type="predicted"/>
<dbReference type="Proteomes" id="UP001291623">
    <property type="component" value="Unassembled WGS sequence"/>
</dbReference>
<accession>A0AAE1T0K7</accession>
<evidence type="ECO:0000313" key="2">
    <source>
        <dbReference type="Proteomes" id="UP001291623"/>
    </source>
</evidence>
<name>A0AAE1T0K7_9SOLA</name>
<gene>
    <name evidence="1" type="ORF">RND71_001022</name>
</gene>
<sequence length="118" mass="12794">MVAQLVEHGASIIEVSGSKSPAYNSRGFAFWVELVARGLPSTDYLSCVICELLHRSGFTLCAPERYIKEGSSLSVFGILQRSSDVMVVTPPQELISTGCLWKKLLLPVDVDGLILAIP</sequence>
<evidence type="ECO:0000313" key="1">
    <source>
        <dbReference type="EMBL" id="KAK4379160.1"/>
    </source>
</evidence>
<dbReference type="PANTHER" id="PTHR33709:SF20">
    <property type="entry name" value="OS04G0541900 PROTEIN"/>
    <property type="match status" value="1"/>
</dbReference>